<keyword evidence="3" id="KW-1185">Reference proteome</keyword>
<evidence type="ECO:0000256" key="1">
    <source>
        <dbReference type="SAM" id="Coils"/>
    </source>
</evidence>
<protein>
    <submittedName>
        <fullName evidence="2">Uncharacterized protein</fullName>
    </submittedName>
</protein>
<accession>A0ABD3XJ37</accession>
<organism evidence="2 3">
    <name type="scientific">Sinanodonta woodiana</name>
    <name type="common">Chinese pond mussel</name>
    <name type="synonym">Anodonta woodiana</name>
    <dbReference type="NCBI Taxonomy" id="1069815"/>
    <lineage>
        <taxon>Eukaryota</taxon>
        <taxon>Metazoa</taxon>
        <taxon>Spiralia</taxon>
        <taxon>Lophotrochozoa</taxon>
        <taxon>Mollusca</taxon>
        <taxon>Bivalvia</taxon>
        <taxon>Autobranchia</taxon>
        <taxon>Heteroconchia</taxon>
        <taxon>Palaeoheterodonta</taxon>
        <taxon>Unionida</taxon>
        <taxon>Unionoidea</taxon>
        <taxon>Unionidae</taxon>
        <taxon>Unioninae</taxon>
        <taxon>Sinanodonta</taxon>
    </lineage>
</organism>
<sequence>MFRLSSVLKINICSCYPKRGNPNVREDLHRLINARSNPTATSVAVIMCSSTRSDMVANHKVPNQVLPIPPVDKICIDEEVVESVNKIKCDDVFDVLFQMQNDCTENEIVEETINDNKEMENDQEEMKIKVEVIENEQIEMEIDQEEMNIKADFVENEQIEMDVEFEKNNRFCLNDFKVEEFIIVNYDDKDYPGKIIKLNTLLQEIFVQCMQPVKTTNLYM</sequence>
<evidence type="ECO:0000313" key="3">
    <source>
        <dbReference type="Proteomes" id="UP001634394"/>
    </source>
</evidence>
<feature type="coiled-coil region" evidence="1">
    <location>
        <begin position="109"/>
        <end position="136"/>
    </location>
</feature>
<dbReference type="AlphaFoldDB" id="A0ABD3XJ37"/>
<proteinExistence type="predicted"/>
<keyword evidence="1" id="KW-0175">Coiled coil</keyword>
<gene>
    <name evidence="2" type="ORF">ACJMK2_025661</name>
</gene>
<comment type="caution">
    <text evidence="2">The sequence shown here is derived from an EMBL/GenBank/DDBJ whole genome shotgun (WGS) entry which is preliminary data.</text>
</comment>
<dbReference type="Proteomes" id="UP001634394">
    <property type="component" value="Unassembled WGS sequence"/>
</dbReference>
<reference evidence="2 3" key="1">
    <citation type="submission" date="2024-11" db="EMBL/GenBank/DDBJ databases">
        <title>Chromosome-level genome assembly of the freshwater bivalve Anodonta woodiana.</title>
        <authorList>
            <person name="Chen X."/>
        </authorList>
    </citation>
    <scope>NUCLEOTIDE SEQUENCE [LARGE SCALE GENOMIC DNA]</scope>
    <source>
        <strain evidence="2">MN2024</strain>
        <tissue evidence="2">Gills</tissue>
    </source>
</reference>
<evidence type="ECO:0000313" key="2">
    <source>
        <dbReference type="EMBL" id="KAL3885611.1"/>
    </source>
</evidence>
<dbReference type="EMBL" id="JBJQND010000002">
    <property type="protein sequence ID" value="KAL3885611.1"/>
    <property type="molecule type" value="Genomic_DNA"/>
</dbReference>
<name>A0ABD3XJ37_SINWO</name>